<proteinExistence type="inferred from homology"/>
<dbReference type="SUPFAM" id="SSF52768">
    <property type="entry name" value="Arginase/deacetylase"/>
    <property type="match status" value="1"/>
</dbReference>
<name>A0A376B6L9_9ASCO</name>
<evidence type="ECO:0000256" key="10">
    <source>
        <dbReference type="RuleBase" id="RU003684"/>
    </source>
</evidence>
<dbReference type="GO" id="GO:0006525">
    <property type="term" value="P:arginine metabolic process"/>
    <property type="evidence" value="ECO:0007669"/>
    <property type="project" value="UniProtKB-KW"/>
</dbReference>
<evidence type="ECO:0000256" key="6">
    <source>
        <dbReference type="ARBA" id="ARBA00022801"/>
    </source>
</evidence>
<keyword evidence="7 11" id="KW-0464">Manganese</keyword>
<keyword evidence="13" id="KW-1185">Reference proteome</keyword>
<dbReference type="PANTHER" id="PTHR43782:SF3">
    <property type="entry name" value="ARGINASE"/>
    <property type="match status" value="1"/>
</dbReference>
<evidence type="ECO:0000256" key="2">
    <source>
        <dbReference type="ARBA" id="ARBA00012168"/>
    </source>
</evidence>
<dbReference type="Gene3D" id="3.40.800.10">
    <property type="entry name" value="Ureohydrolase domain"/>
    <property type="match status" value="1"/>
</dbReference>
<evidence type="ECO:0000313" key="12">
    <source>
        <dbReference type="EMBL" id="SSD60281.1"/>
    </source>
</evidence>
<evidence type="ECO:0000256" key="11">
    <source>
        <dbReference type="RuleBase" id="RU361159"/>
    </source>
</evidence>
<evidence type="ECO:0000256" key="4">
    <source>
        <dbReference type="ARBA" id="ARBA00022503"/>
    </source>
</evidence>
<dbReference type="PROSITE" id="PS01053">
    <property type="entry name" value="ARGINASE_1"/>
    <property type="match status" value="1"/>
</dbReference>
<dbReference type="EC" id="3.5.3.1" evidence="2 11"/>
<keyword evidence="6 10" id="KW-0378">Hydrolase</keyword>
<dbReference type="Pfam" id="PF00491">
    <property type="entry name" value="Arginase"/>
    <property type="match status" value="1"/>
</dbReference>
<evidence type="ECO:0000256" key="9">
    <source>
        <dbReference type="PROSITE-ProRule" id="PRU00742"/>
    </source>
</evidence>
<comment type="similarity">
    <text evidence="9 10">Belongs to the arginase family.</text>
</comment>
<dbReference type="InterPro" id="IPR014033">
    <property type="entry name" value="Arginase"/>
</dbReference>
<evidence type="ECO:0000256" key="3">
    <source>
        <dbReference type="ARBA" id="ARBA00018123"/>
    </source>
</evidence>
<keyword evidence="5 11" id="KW-0479">Metal-binding</keyword>
<comment type="pathway">
    <text evidence="1">Nitrogen metabolism; urea cycle; L-ornithine and urea from L-arginine: step 1/1.</text>
</comment>
<dbReference type="OrthoDB" id="9992747at2759"/>
<organism evidence="12 13">
    <name type="scientific">Saccharomycodes ludwigii</name>
    <dbReference type="NCBI Taxonomy" id="36035"/>
    <lineage>
        <taxon>Eukaryota</taxon>
        <taxon>Fungi</taxon>
        <taxon>Dikarya</taxon>
        <taxon>Ascomycota</taxon>
        <taxon>Saccharomycotina</taxon>
        <taxon>Saccharomycetes</taxon>
        <taxon>Saccharomycodales</taxon>
        <taxon>Saccharomycodaceae</taxon>
        <taxon>Saccharomycodes</taxon>
    </lineage>
</organism>
<dbReference type="FunFam" id="3.40.800.10:FF:000009">
    <property type="entry name" value="Arginase"/>
    <property type="match status" value="1"/>
</dbReference>
<dbReference type="CDD" id="cd09989">
    <property type="entry name" value="Arginase"/>
    <property type="match status" value="1"/>
</dbReference>
<evidence type="ECO:0000256" key="7">
    <source>
        <dbReference type="ARBA" id="ARBA00023211"/>
    </source>
</evidence>
<dbReference type="VEuPathDB" id="FungiDB:SCODWIG_02042"/>
<dbReference type="AlphaFoldDB" id="A0A376B6L9"/>
<dbReference type="GO" id="GO:0000050">
    <property type="term" value="P:urea cycle"/>
    <property type="evidence" value="ECO:0007669"/>
    <property type="project" value="UniProtKB-UniPathway"/>
</dbReference>
<gene>
    <name evidence="12" type="ORF">SCODWIG_02042</name>
</gene>
<comment type="cofactor">
    <cofactor evidence="11">
        <name>Mn(2+)</name>
        <dbReference type="ChEBI" id="CHEBI:29035"/>
    </cofactor>
    <text evidence="11">Binds 2 manganese ions per subunit.</text>
</comment>
<dbReference type="GO" id="GO:0030145">
    <property type="term" value="F:manganese ion binding"/>
    <property type="evidence" value="ECO:0007669"/>
    <property type="project" value="TreeGrafter"/>
</dbReference>
<keyword evidence="4 11" id="KW-0056">Arginine metabolism</keyword>
<dbReference type="GO" id="GO:0004053">
    <property type="term" value="F:arginase activity"/>
    <property type="evidence" value="ECO:0007669"/>
    <property type="project" value="UniProtKB-EC"/>
</dbReference>
<dbReference type="GO" id="GO:0005829">
    <property type="term" value="C:cytosol"/>
    <property type="evidence" value="ECO:0007669"/>
    <property type="project" value="TreeGrafter"/>
</dbReference>
<evidence type="ECO:0000313" key="13">
    <source>
        <dbReference type="Proteomes" id="UP000262825"/>
    </source>
</evidence>
<sequence length="331" mass="36090">MSLEAKPYYKHFPKKHNDKRSAGIITAPFSGGQAKSGVENGPKYLLKHGLQQQLDDLGWETSIEEPLKNTDFEERKLASTKASSNGKVKRADLVGEATKLVYESCKKVSNDENKFQITLGGDHSIAIGSIHAVLEKYPDAGILWIDAHADINTPSTTDSGNLHGCPVSFLLGLDRENCPEELKWVKPGILKPNKIAYIGLRDVDDGERKILRDLNISCFSMHHVDRFGINKVVEMALDKVTGGEKDCPVMVSYDVDGIDPLFVPATGTPVRGGLTLREGLFICERVAESGNLVALDVVECNPELASHDLHVVDTISAGCAIVRCTLGETLL</sequence>
<dbReference type="PROSITE" id="PS51409">
    <property type="entry name" value="ARGINASE_2"/>
    <property type="match status" value="1"/>
</dbReference>
<comment type="catalytic activity">
    <reaction evidence="8 11">
        <text>L-arginine + H2O = urea + L-ornithine</text>
        <dbReference type="Rhea" id="RHEA:20569"/>
        <dbReference type="ChEBI" id="CHEBI:15377"/>
        <dbReference type="ChEBI" id="CHEBI:16199"/>
        <dbReference type="ChEBI" id="CHEBI:32682"/>
        <dbReference type="ChEBI" id="CHEBI:46911"/>
        <dbReference type="EC" id="3.5.3.1"/>
    </reaction>
</comment>
<dbReference type="UniPathway" id="UPA00158">
    <property type="reaction ID" value="UER00270"/>
</dbReference>
<dbReference type="PANTHER" id="PTHR43782">
    <property type="entry name" value="ARGINASE"/>
    <property type="match status" value="1"/>
</dbReference>
<dbReference type="PRINTS" id="PR00116">
    <property type="entry name" value="ARGINASE"/>
</dbReference>
<accession>A0A376B6L9</accession>
<dbReference type="InterPro" id="IPR020855">
    <property type="entry name" value="Ureohydrolase_Mn_BS"/>
</dbReference>
<evidence type="ECO:0000256" key="1">
    <source>
        <dbReference type="ARBA" id="ARBA00005098"/>
    </source>
</evidence>
<dbReference type="InterPro" id="IPR006035">
    <property type="entry name" value="Ureohydrolase"/>
</dbReference>
<dbReference type="EMBL" id="UFAJ01000315">
    <property type="protein sequence ID" value="SSD60281.1"/>
    <property type="molecule type" value="Genomic_DNA"/>
</dbReference>
<dbReference type="NCBIfam" id="TIGR01229">
    <property type="entry name" value="rocF_arginase"/>
    <property type="match status" value="1"/>
</dbReference>
<protein>
    <recommendedName>
        <fullName evidence="3 11">Arginase</fullName>
        <ecNumber evidence="2 11">3.5.3.1</ecNumber>
    </recommendedName>
</protein>
<dbReference type="Proteomes" id="UP000262825">
    <property type="component" value="Unassembled WGS sequence"/>
</dbReference>
<dbReference type="InterPro" id="IPR023696">
    <property type="entry name" value="Ureohydrolase_dom_sf"/>
</dbReference>
<reference evidence="13" key="1">
    <citation type="submission" date="2018-06" db="EMBL/GenBank/DDBJ databases">
        <authorList>
            <person name="Guldener U."/>
        </authorList>
    </citation>
    <scope>NUCLEOTIDE SEQUENCE [LARGE SCALE GENOMIC DNA]</scope>
    <source>
        <strain evidence="13">UTAD17</strain>
    </source>
</reference>
<evidence type="ECO:0000256" key="5">
    <source>
        <dbReference type="ARBA" id="ARBA00022723"/>
    </source>
</evidence>
<dbReference type="GO" id="GO:0005634">
    <property type="term" value="C:nucleus"/>
    <property type="evidence" value="ECO:0007669"/>
    <property type="project" value="TreeGrafter"/>
</dbReference>
<evidence type="ECO:0000256" key="8">
    <source>
        <dbReference type="ARBA" id="ARBA00047391"/>
    </source>
</evidence>